<dbReference type="InterPro" id="IPR029024">
    <property type="entry name" value="TerB-like"/>
</dbReference>
<dbReference type="SUPFAM" id="SSF158682">
    <property type="entry name" value="TerB-like"/>
    <property type="match status" value="1"/>
</dbReference>
<dbReference type="Proteomes" id="UP000236003">
    <property type="component" value="Unassembled WGS sequence"/>
</dbReference>
<dbReference type="RefSeq" id="WP_102819459.1">
    <property type="nucleotide sequence ID" value="NZ_JAMOHR010000001.1"/>
</dbReference>
<feature type="compositionally biased region" description="Polar residues" evidence="1">
    <location>
        <begin position="18"/>
        <end position="31"/>
    </location>
</feature>
<dbReference type="CDD" id="cd07178">
    <property type="entry name" value="terB_like_YebE"/>
    <property type="match status" value="1"/>
</dbReference>
<comment type="caution">
    <text evidence="2">The sequence shown here is derived from an EMBL/GenBank/DDBJ whole genome shotgun (WGS) entry which is preliminary data.</text>
</comment>
<reference evidence="2 3" key="1">
    <citation type="submission" date="2018-01" db="EMBL/GenBank/DDBJ databases">
        <title>Denitrification phenotypes of diverse strains of Pseudomonas stutzeri.</title>
        <authorList>
            <person name="Milligan D.A."/>
            <person name="Bergaust L."/>
            <person name="Bakken L.R."/>
            <person name="Frostegard A."/>
        </authorList>
    </citation>
    <scope>NUCLEOTIDE SEQUENCE [LARGE SCALE GENOMIC DNA]</scope>
    <source>
        <strain evidence="2 3">CCUG 44592</strain>
    </source>
</reference>
<evidence type="ECO:0000313" key="3">
    <source>
        <dbReference type="Proteomes" id="UP000236003"/>
    </source>
</evidence>
<dbReference type="AlphaFoldDB" id="A0A2N8RJ92"/>
<evidence type="ECO:0000256" key="1">
    <source>
        <dbReference type="SAM" id="MobiDB-lite"/>
    </source>
</evidence>
<sequence length="248" mass="25991">MKTSGLLDQLLKSGQDLLQKQQASGSHSTPSKGGGSLGDMLSGVGGPLGSILGGGSGGKGVLATGALGMLLASRSGRRMGAKAVTYGGLAALGVLAYKAYGNWQAQQEVAGQSSASQPEPETVDRLPPDQVEEHSRAILKALVAAAKADGHVDDQERKMIEAEVAQLTDDPELQHWLEAELNKPLDPVDVAAAATTPEMASEMYLASVLMVDEEQFMERAYLDELGRQLKLDPQLKAELESQVRGVSG</sequence>
<evidence type="ECO:0000313" key="2">
    <source>
        <dbReference type="EMBL" id="PNF61174.1"/>
    </source>
</evidence>
<proteinExistence type="predicted"/>
<dbReference type="Gene3D" id="1.10.3680.10">
    <property type="entry name" value="TerB-like"/>
    <property type="match status" value="1"/>
</dbReference>
<feature type="region of interest" description="Disordered" evidence="1">
    <location>
        <begin position="18"/>
        <end position="40"/>
    </location>
</feature>
<protein>
    <submittedName>
        <fullName evidence="2">DUF533 domain-containing protein</fullName>
    </submittedName>
</protein>
<name>A0A2N8RJ92_STUST</name>
<gene>
    <name evidence="2" type="ORF">CXK99_00080</name>
</gene>
<organism evidence="2 3">
    <name type="scientific">Stutzerimonas stutzeri</name>
    <name type="common">Pseudomonas stutzeri</name>
    <dbReference type="NCBI Taxonomy" id="316"/>
    <lineage>
        <taxon>Bacteria</taxon>
        <taxon>Pseudomonadati</taxon>
        <taxon>Pseudomonadota</taxon>
        <taxon>Gammaproteobacteria</taxon>
        <taxon>Pseudomonadales</taxon>
        <taxon>Pseudomonadaceae</taxon>
        <taxon>Stutzerimonas</taxon>
    </lineage>
</organism>
<dbReference type="InterPro" id="IPR007486">
    <property type="entry name" value="YebE"/>
</dbReference>
<dbReference type="Pfam" id="PF04391">
    <property type="entry name" value="DUF533"/>
    <property type="match status" value="1"/>
</dbReference>
<dbReference type="EMBL" id="POUM01000001">
    <property type="protein sequence ID" value="PNF61174.1"/>
    <property type="molecule type" value="Genomic_DNA"/>
</dbReference>
<accession>A0A2N8RJ92</accession>